<dbReference type="PROSITE" id="PS50111">
    <property type="entry name" value="CHEMOTAXIS_TRANSDUC_2"/>
    <property type="match status" value="1"/>
</dbReference>
<dbReference type="FunFam" id="1.10.287.950:FF:000001">
    <property type="entry name" value="Methyl-accepting chemotaxis sensory transducer"/>
    <property type="match status" value="1"/>
</dbReference>
<dbReference type="Pfam" id="PF00015">
    <property type="entry name" value="MCPsignal"/>
    <property type="match status" value="1"/>
</dbReference>
<feature type="domain" description="Methyl-accepting transducer" evidence="6">
    <location>
        <begin position="467"/>
        <end position="696"/>
    </location>
</feature>
<dbReference type="GO" id="GO:0007165">
    <property type="term" value="P:signal transduction"/>
    <property type="evidence" value="ECO:0007669"/>
    <property type="project" value="UniProtKB-KW"/>
</dbReference>
<dbReference type="PRINTS" id="PR00260">
    <property type="entry name" value="CHEMTRNSDUCR"/>
</dbReference>
<evidence type="ECO:0000259" key="7">
    <source>
        <dbReference type="PROSITE" id="PS50885"/>
    </source>
</evidence>
<dbReference type="GO" id="GO:0006935">
    <property type="term" value="P:chemotaxis"/>
    <property type="evidence" value="ECO:0007669"/>
    <property type="project" value="InterPro"/>
</dbReference>
<accession>A0A1H2RFQ4</accession>
<keyword evidence="5" id="KW-0472">Membrane</keyword>
<evidence type="ECO:0000256" key="2">
    <source>
        <dbReference type="ARBA" id="ARBA00022481"/>
    </source>
</evidence>
<dbReference type="SMART" id="SM00283">
    <property type="entry name" value="MA"/>
    <property type="match status" value="1"/>
</dbReference>
<dbReference type="Gene3D" id="6.10.340.10">
    <property type="match status" value="1"/>
</dbReference>
<proteinExistence type="inferred from homology"/>
<feature type="transmembrane region" description="Helical" evidence="5">
    <location>
        <begin position="178"/>
        <end position="197"/>
    </location>
</feature>
<dbReference type="OrthoDB" id="354287at2"/>
<dbReference type="PANTHER" id="PTHR43531:SF14">
    <property type="entry name" value="METHYL-ACCEPTING CHEMOTAXIS PROTEIN I-RELATED"/>
    <property type="match status" value="1"/>
</dbReference>
<keyword evidence="5" id="KW-1133">Transmembrane helix</keyword>
<evidence type="ECO:0000313" key="9">
    <source>
        <dbReference type="Proteomes" id="UP000199118"/>
    </source>
</evidence>
<dbReference type="PROSITE" id="PS50885">
    <property type="entry name" value="HAMP"/>
    <property type="match status" value="3"/>
</dbReference>
<evidence type="ECO:0000256" key="5">
    <source>
        <dbReference type="SAM" id="Phobius"/>
    </source>
</evidence>
<dbReference type="Proteomes" id="UP000199118">
    <property type="component" value="Unassembled WGS sequence"/>
</dbReference>
<evidence type="ECO:0000313" key="8">
    <source>
        <dbReference type="EMBL" id="SDW18000.1"/>
    </source>
</evidence>
<gene>
    <name evidence="8" type="ORF">SAMN05444336_101338</name>
</gene>
<keyword evidence="4" id="KW-0807">Transducer</keyword>
<evidence type="ECO:0000259" key="6">
    <source>
        <dbReference type="PROSITE" id="PS50111"/>
    </source>
</evidence>
<organism evidence="8 9">
    <name type="scientific">Albimonas donghaensis</name>
    <dbReference type="NCBI Taxonomy" id="356660"/>
    <lineage>
        <taxon>Bacteria</taxon>
        <taxon>Pseudomonadati</taxon>
        <taxon>Pseudomonadota</taxon>
        <taxon>Alphaproteobacteria</taxon>
        <taxon>Rhodobacterales</taxon>
        <taxon>Paracoccaceae</taxon>
        <taxon>Albimonas</taxon>
    </lineage>
</organism>
<dbReference type="AlphaFoldDB" id="A0A1H2RFQ4"/>
<dbReference type="InterPro" id="IPR004089">
    <property type="entry name" value="MCPsignal_dom"/>
</dbReference>
<feature type="domain" description="HAMP" evidence="7">
    <location>
        <begin position="199"/>
        <end position="251"/>
    </location>
</feature>
<feature type="domain" description="HAMP" evidence="7">
    <location>
        <begin position="370"/>
        <end position="417"/>
    </location>
</feature>
<evidence type="ECO:0000256" key="3">
    <source>
        <dbReference type="ARBA" id="ARBA00029447"/>
    </source>
</evidence>
<dbReference type="SUPFAM" id="SSF58104">
    <property type="entry name" value="Methyl-accepting chemotaxis protein (MCP) signaling domain"/>
    <property type="match status" value="1"/>
</dbReference>
<dbReference type="PANTHER" id="PTHR43531">
    <property type="entry name" value="PROTEIN ICFG"/>
    <property type="match status" value="1"/>
</dbReference>
<feature type="transmembrane region" description="Helical" evidence="5">
    <location>
        <begin position="22"/>
        <end position="40"/>
    </location>
</feature>
<name>A0A1H2RFQ4_9RHOB</name>
<sequence>MTPAPASNVERLGASPRLGRRIALAFALGAILLTALFAALSMQAQSRLASEVFARSVSQLADLTARDMGGAVKFAKTEIIEETLVHLSEANGRAFGGARVVNAAGETLDEVGALTRAPAAAALLARTLETGEPGASADGLTQARAVRFGKGQDIVGAILVSWTDAVIVADVRASAMRLAGLGLAIALGAGALGMWALTRLLTRPLVQLGATVRKLIAGEDASIPGFERMDEIGMLARSVGEIHEQSQASARTRRALDSASTLLMIADTEDRITYVSPSLVQLLDRAGDGIRKMVPQFDPAKLIGVDFHIFHRNRSHQVDKLHDMTEKLITDIRLGERRLNLVVSPIFGRRGQRIGTVVEWLDRTEDLAILAAIDETAAKAAEGDFSRRIKPHGADENLEQVARQVNRICETIDRFLTEVETPVKAMADGDLSHRSGAEFHGRFADVTGSVNATLDRLGGLVADIKAAERAMRGNIDEVSGGAGDLSSRTEAQASALEETSATVEEISATISTNADGAKQASTMAADARDRAQMGQSVVGDAVGSMKEIEESSARISDITAVIDSIAFQTNLLALNAAVEAARAGEAGKGFAVVASEVRTLAQRSSEAARDIKELIAASGAKVADGVRHVHATGEALGGLMSAISSMSETIDDIARASREQATGMQEITQAVSHMDETTQRNASMAEQSARAAEALRTQSDTLAELIGFFHAEAASRNRAA</sequence>
<reference evidence="8 9" key="1">
    <citation type="submission" date="2016-10" db="EMBL/GenBank/DDBJ databases">
        <authorList>
            <person name="de Groot N.N."/>
        </authorList>
    </citation>
    <scope>NUCLEOTIDE SEQUENCE [LARGE SCALE GENOMIC DNA]</scope>
    <source>
        <strain evidence="8 9">DSM 17890</strain>
    </source>
</reference>
<comment type="subcellular location">
    <subcellularLocation>
        <location evidence="1">Membrane</location>
    </subcellularLocation>
</comment>
<keyword evidence="5" id="KW-0812">Transmembrane</keyword>
<protein>
    <submittedName>
        <fullName evidence="8">Methyl-accepting chemotaxis protein</fullName>
    </submittedName>
</protein>
<dbReference type="GO" id="GO:0005886">
    <property type="term" value="C:plasma membrane"/>
    <property type="evidence" value="ECO:0007669"/>
    <property type="project" value="TreeGrafter"/>
</dbReference>
<dbReference type="RefSeq" id="WP_092679397.1">
    <property type="nucleotide sequence ID" value="NZ_FNMZ01000001.1"/>
</dbReference>
<dbReference type="STRING" id="356660.SAMN05444336_101338"/>
<dbReference type="Gene3D" id="3.30.450.20">
    <property type="entry name" value="PAS domain"/>
    <property type="match status" value="1"/>
</dbReference>
<evidence type="ECO:0000256" key="4">
    <source>
        <dbReference type="PROSITE-ProRule" id="PRU00284"/>
    </source>
</evidence>
<dbReference type="InterPro" id="IPR051310">
    <property type="entry name" value="MCP_chemotaxis"/>
</dbReference>
<dbReference type="EMBL" id="FNMZ01000001">
    <property type="protein sequence ID" value="SDW18000.1"/>
    <property type="molecule type" value="Genomic_DNA"/>
</dbReference>
<dbReference type="Pfam" id="PF00672">
    <property type="entry name" value="HAMP"/>
    <property type="match status" value="1"/>
</dbReference>
<dbReference type="Pfam" id="PF13188">
    <property type="entry name" value="PAS_8"/>
    <property type="match status" value="1"/>
</dbReference>
<keyword evidence="9" id="KW-1185">Reference proteome</keyword>
<feature type="domain" description="HAMP" evidence="7">
    <location>
        <begin position="423"/>
        <end position="462"/>
    </location>
</feature>
<dbReference type="GO" id="GO:0004888">
    <property type="term" value="F:transmembrane signaling receptor activity"/>
    <property type="evidence" value="ECO:0007669"/>
    <property type="project" value="InterPro"/>
</dbReference>
<evidence type="ECO:0000256" key="1">
    <source>
        <dbReference type="ARBA" id="ARBA00004370"/>
    </source>
</evidence>
<dbReference type="InterPro" id="IPR003660">
    <property type="entry name" value="HAMP_dom"/>
</dbReference>
<dbReference type="InterPro" id="IPR004090">
    <property type="entry name" value="Chemotax_Me-accpt_rcpt"/>
</dbReference>
<dbReference type="Gene3D" id="1.10.287.950">
    <property type="entry name" value="Methyl-accepting chemotaxis protein"/>
    <property type="match status" value="1"/>
</dbReference>
<comment type="similarity">
    <text evidence="3">Belongs to the methyl-accepting chemotaxis (MCP) protein family.</text>
</comment>
<keyword evidence="2" id="KW-0488">Methylation</keyword>
<dbReference type="InterPro" id="IPR000014">
    <property type="entry name" value="PAS"/>
</dbReference>
<dbReference type="CDD" id="cd11386">
    <property type="entry name" value="MCP_signal"/>
    <property type="match status" value="1"/>
</dbReference>